<dbReference type="Gene3D" id="3.20.100.30">
    <property type="entry name" value="VTC, catalytic tunnel domain"/>
    <property type="match status" value="1"/>
</dbReference>
<reference evidence="2 3" key="1">
    <citation type="submission" date="2020-07" db="EMBL/GenBank/DDBJ databases">
        <title>Sequencing the genomes of 1000 actinobacteria strains.</title>
        <authorList>
            <person name="Klenk H.-P."/>
        </authorList>
    </citation>
    <scope>NUCLEOTIDE SEQUENCE [LARGE SCALE GENOMIC DNA]</scope>
    <source>
        <strain evidence="2 3">DSM 26474</strain>
    </source>
</reference>
<dbReference type="SUPFAM" id="SSF55154">
    <property type="entry name" value="CYTH-like phosphatases"/>
    <property type="match status" value="1"/>
</dbReference>
<dbReference type="RefSeq" id="WP_179547973.1">
    <property type="nucleotide sequence ID" value="NZ_BSEW01000002.1"/>
</dbReference>
<evidence type="ECO:0000313" key="3">
    <source>
        <dbReference type="Proteomes" id="UP000549913"/>
    </source>
</evidence>
<accession>A0A852SQ31</accession>
<dbReference type="Proteomes" id="UP000549913">
    <property type="component" value="Unassembled WGS sequence"/>
</dbReference>
<dbReference type="InterPro" id="IPR042267">
    <property type="entry name" value="VTC_sf"/>
</dbReference>
<dbReference type="AlphaFoldDB" id="A0A852SQ31"/>
<protein>
    <recommendedName>
        <fullName evidence="1">VTC domain-containing protein</fullName>
    </recommendedName>
</protein>
<name>A0A852SQ31_9MICO</name>
<evidence type="ECO:0000313" key="2">
    <source>
        <dbReference type="EMBL" id="NYD70929.1"/>
    </source>
</evidence>
<comment type="caution">
    <text evidence="2">The sequence shown here is derived from an EMBL/GenBank/DDBJ whole genome shotgun (WGS) entry which is preliminary data.</text>
</comment>
<gene>
    <name evidence="2" type="ORF">BJ984_002087</name>
</gene>
<feature type="domain" description="VTC" evidence="1">
    <location>
        <begin position="27"/>
        <end position="244"/>
    </location>
</feature>
<dbReference type="EMBL" id="JACCBM010000001">
    <property type="protein sequence ID" value="NYD70929.1"/>
    <property type="molecule type" value="Genomic_DNA"/>
</dbReference>
<keyword evidence="3" id="KW-1185">Reference proteome</keyword>
<dbReference type="GO" id="GO:0006799">
    <property type="term" value="P:polyphosphate biosynthetic process"/>
    <property type="evidence" value="ECO:0007669"/>
    <property type="project" value="UniProtKB-ARBA"/>
</dbReference>
<dbReference type="Pfam" id="PF09359">
    <property type="entry name" value="VTC"/>
    <property type="match status" value="1"/>
</dbReference>
<sequence>MTGPLDLDAFDPISLEELTARAALQTRVDRKYVVPAGELPGILDQLGPETQVLELGGVRAFRYESVYFDTPELTSYRMAAHARRRRFKMRTRAYVDSATAYLEVKTRGARSATVKERLEYAFDERSELNEDGLLYAHDTLDGAGFDLEPERLRRTVVTRYRRATLFVPGDGRDAHPESRATVDTQLAWELDPAVTGRVRRFETPGIAIVETKSGSRPSGVDRVLWAHGHRPSTISKYGTGLAALVPALPANKWSRVLRRHFTPAA</sequence>
<dbReference type="InterPro" id="IPR018966">
    <property type="entry name" value="VTC_domain"/>
</dbReference>
<dbReference type="InterPro" id="IPR033469">
    <property type="entry name" value="CYTH-like_dom_sf"/>
</dbReference>
<evidence type="ECO:0000259" key="1">
    <source>
        <dbReference type="Pfam" id="PF09359"/>
    </source>
</evidence>
<proteinExistence type="predicted"/>
<organism evidence="2 3">
    <name type="scientific">Herbiconiux flava</name>
    <dbReference type="NCBI Taxonomy" id="881268"/>
    <lineage>
        <taxon>Bacteria</taxon>
        <taxon>Bacillati</taxon>
        <taxon>Actinomycetota</taxon>
        <taxon>Actinomycetes</taxon>
        <taxon>Micrococcales</taxon>
        <taxon>Microbacteriaceae</taxon>
        <taxon>Herbiconiux</taxon>
    </lineage>
</organism>